<dbReference type="AlphaFoldDB" id="A0A371FZ50"/>
<feature type="non-terminal residue" evidence="2">
    <location>
        <position position="1"/>
    </location>
</feature>
<gene>
    <name evidence="2" type="ORF">CR513_35519</name>
</gene>
<evidence type="ECO:0000313" key="3">
    <source>
        <dbReference type="Proteomes" id="UP000257109"/>
    </source>
</evidence>
<comment type="caution">
    <text evidence="2">The sequence shown here is derived from an EMBL/GenBank/DDBJ whole genome shotgun (WGS) entry which is preliminary data.</text>
</comment>
<dbReference type="Proteomes" id="UP000257109">
    <property type="component" value="Unassembled WGS sequence"/>
</dbReference>
<organism evidence="2 3">
    <name type="scientific">Mucuna pruriens</name>
    <name type="common">Velvet bean</name>
    <name type="synonym">Dolichos pruriens</name>
    <dbReference type="NCBI Taxonomy" id="157652"/>
    <lineage>
        <taxon>Eukaryota</taxon>
        <taxon>Viridiplantae</taxon>
        <taxon>Streptophyta</taxon>
        <taxon>Embryophyta</taxon>
        <taxon>Tracheophyta</taxon>
        <taxon>Spermatophyta</taxon>
        <taxon>Magnoliopsida</taxon>
        <taxon>eudicotyledons</taxon>
        <taxon>Gunneridae</taxon>
        <taxon>Pentapetalae</taxon>
        <taxon>rosids</taxon>
        <taxon>fabids</taxon>
        <taxon>Fabales</taxon>
        <taxon>Fabaceae</taxon>
        <taxon>Papilionoideae</taxon>
        <taxon>50 kb inversion clade</taxon>
        <taxon>NPAAA clade</taxon>
        <taxon>indigoferoid/millettioid clade</taxon>
        <taxon>Phaseoleae</taxon>
        <taxon>Mucuna</taxon>
    </lineage>
</organism>
<protein>
    <submittedName>
        <fullName evidence="2">Uncharacterized protein</fullName>
    </submittedName>
</protein>
<reference evidence="2" key="1">
    <citation type="submission" date="2018-05" db="EMBL/GenBank/DDBJ databases">
        <title>Draft genome of Mucuna pruriens seed.</title>
        <authorList>
            <person name="Nnadi N.E."/>
            <person name="Vos R."/>
            <person name="Hasami M.H."/>
            <person name="Devisetty U.K."/>
            <person name="Aguiy J.C."/>
        </authorList>
    </citation>
    <scope>NUCLEOTIDE SEQUENCE [LARGE SCALE GENOMIC DNA]</scope>
    <source>
        <strain evidence="2">JCA_2017</strain>
    </source>
</reference>
<evidence type="ECO:0000313" key="2">
    <source>
        <dbReference type="EMBL" id="RDX83551.1"/>
    </source>
</evidence>
<feature type="region of interest" description="Disordered" evidence="1">
    <location>
        <begin position="177"/>
        <end position="202"/>
    </location>
</feature>
<dbReference type="EMBL" id="QJKJ01007315">
    <property type="protein sequence ID" value="RDX83551.1"/>
    <property type="molecule type" value="Genomic_DNA"/>
</dbReference>
<name>A0A371FZ50_MUCPR</name>
<accession>A0A371FZ50</accession>
<keyword evidence="3" id="KW-1185">Reference proteome</keyword>
<sequence>MPIKGPERKRYIFFWERRGEGEKRLNFHLVDAPHRGVPASSLSPAMILVDTYVHVGASPEKSTDVARASDTRMVYRKNEELEKIGAWKKASTKTDPIVYGPTLINPRQENLSDMNITSMATKKERKLEVDKVKEEMEQSPSDNVIPINHVLLSETHGEVSSSNGVKVLQKSPLVESGLESLDGSNAEIEGESNVDRLRRQNE</sequence>
<proteinExistence type="predicted"/>
<dbReference type="STRING" id="157652.A0A371FZ50"/>
<feature type="compositionally biased region" description="Basic and acidic residues" evidence="1">
    <location>
        <begin position="193"/>
        <end position="202"/>
    </location>
</feature>
<evidence type="ECO:0000256" key="1">
    <source>
        <dbReference type="SAM" id="MobiDB-lite"/>
    </source>
</evidence>